<keyword evidence="4" id="KW-1185">Reference proteome</keyword>
<evidence type="ECO:0000313" key="3">
    <source>
        <dbReference type="EMBL" id="ORC90543.1"/>
    </source>
</evidence>
<keyword evidence="2" id="KW-0812">Transmembrane</keyword>
<accession>A0A1X0P1G5</accession>
<dbReference type="RefSeq" id="XP_028884609.1">
    <property type="nucleotide sequence ID" value="XM_029024206.1"/>
</dbReference>
<sequence length="291" mass="32526">MVFSFSTVADETLVVLIAVCTLISYIVSLVWWSIVPFLFYPEERRLEKRIAQLRAEAELCNSSDHLHLHGKLCRETQQLMKELTRVRQQRFELCRFCKQHKQQTKGGYTGNNKEDALQYCVAYLRCMLPRLVGVFISCGFMIPILYLYGNRGTIVLFPRNFSLLLPLIKHSIEQVMMMLLLSPFMWGISSVEEQMCSGSSGSGSSGSGSSSSGSSVSTGNWAHTNRGISGNFGGSSMMGDGSVTENMIRGVPVSPTAVNCRENEIRGMGVFPWFLTCFVAVRFTHRVLSRA</sequence>
<dbReference type="Proteomes" id="UP000192257">
    <property type="component" value="Unassembled WGS sequence"/>
</dbReference>
<organism evidence="3 4">
    <name type="scientific">Trypanosoma theileri</name>
    <dbReference type="NCBI Taxonomy" id="67003"/>
    <lineage>
        <taxon>Eukaryota</taxon>
        <taxon>Discoba</taxon>
        <taxon>Euglenozoa</taxon>
        <taxon>Kinetoplastea</taxon>
        <taxon>Metakinetoplastina</taxon>
        <taxon>Trypanosomatida</taxon>
        <taxon>Trypanosomatidae</taxon>
        <taxon>Trypanosoma</taxon>
    </lineage>
</organism>
<dbReference type="EMBL" id="NBCO01000008">
    <property type="protein sequence ID" value="ORC90543.1"/>
    <property type="molecule type" value="Genomic_DNA"/>
</dbReference>
<feature type="region of interest" description="Disordered" evidence="1">
    <location>
        <begin position="197"/>
        <end position="218"/>
    </location>
</feature>
<keyword evidence="2" id="KW-1133">Transmembrane helix</keyword>
<dbReference type="AlphaFoldDB" id="A0A1X0P1G5"/>
<feature type="transmembrane region" description="Helical" evidence="2">
    <location>
        <begin position="131"/>
        <end position="149"/>
    </location>
</feature>
<name>A0A1X0P1G5_9TRYP</name>
<feature type="transmembrane region" description="Helical" evidence="2">
    <location>
        <begin position="12"/>
        <end position="40"/>
    </location>
</feature>
<dbReference type="OrthoDB" id="244191at2759"/>
<evidence type="ECO:0000313" key="4">
    <source>
        <dbReference type="Proteomes" id="UP000192257"/>
    </source>
</evidence>
<dbReference type="VEuPathDB" id="TriTrypDB:TM35_000083410"/>
<reference evidence="3 4" key="1">
    <citation type="submission" date="2017-03" db="EMBL/GenBank/DDBJ databases">
        <title>An alternative strategy for trypanosome survival in the mammalian bloodstream revealed through genome and transcriptome analysis of the ubiquitous bovine parasite Trypanosoma (Megatrypanum) theileri.</title>
        <authorList>
            <person name="Kelly S."/>
            <person name="Ivens A."/>
            <person name="Mott A."/>
            <person name="O'Neill E."/>
            <person name="Emms D."/>
            <person name="Macleod O."/>
            <person name="Voorheis P."/>
            <person name="Matthews J."/>
            <person name="Matthews K."/>
            <person name="Carrington M."/>
        </authorList>
    </citation>
    <scope>NUCLEOTIDE SEQUENCE [LARGE SCALE GENOMIC DNA]</scope>
    <source>
        <strain evidence="3">Edinburgh</strain>
    </source>
</reference>
<dbReference type="GeneID" id="39983986"/>
<keyword evidence="2" id="KW-0472">Membrane</keyword>
<comment type="caution">
    <text evidence="3">The sequence shown here is derived from an EMBL/GenBank/DDBJ whole genome shotgun (WGS) entry which is preliminary data.</text>
</comment>
<gene>
    <name evidence="3" type="ORF">TM35_000083410</name>
</gene>
<evidence type="ECO:0000256" key="2">
    <source>
        <dbReference type="SAM" id="Phobius"/>
    </source>
</evidence>
<proteinExistence type="predicted"/>
<protein>
    <submittedName>
        <fullName evidence="3">Uncharacterized protein</fullName>
    </submittedName>
</protein>
<evidence type="ECO:0000256" key="1">
    <source>
        <dbReference type="SAM" id="MobiDB-lite"/>
    </source>
</evidence>